<accession>A0A160T4Z8</accession>
<dbReference type="GO" id="GO:0004140">
    <property type="term" value="F:dephospho-CoA kinase activity"/>
    <property type="evidence" value="ECO:0007669"/>
    <property type="project" value="UniProtKB-UniRule"/>
</dbReference>
<evidence type="ECO:0000256" key="1">
    <source>
        <dbReference type="ARBA" id="ARBA00022741"/>
    </source>
</evidence>
<dbReference type="NCBIfam" id="TIGR00152">
    <property type="entry name" value="dephospho-CoA kinase"/>
    <property type="match status" value="1"/>
</dbReference>
<feature type="binding site" evidence="3">
    <location>
        <begin position="14"/>
        <end position="19"/>
    </location>
    <ligand>
        <name>ATP</name>
        <dbReference type="ChEBI" id="CHEBI:30616"/>
    </ligand>
</feature>
<gene>
    <name evidence="3 5" type="primary">coaE</name>
    <name evidence="5" type="ORF">CFX0092_A2320</name>
</gene>
<dbReference type="RefSeq" id="WP_095043582.1">
    <property type="nucleotide sequence ID" value="NZ_LN890655.1"/>
</dbReference>
<dbReference type="EMBL" id="LN890655">
    <property type="protein sequence ID" value="CUS04198.2"/>
    <property type="molecule type" value="Genomic_DNA"/>
</dbReference>
<proteinExistence type="inferred from homology"/>
<keyword evidence="3 5" id="KW-0418">Kinase</keyword>
<dbReference type="PROSITE" id="PS51219">
    <property type="entry name" value="DPCK"/>
    <property type="match status" value="1"/>
</dbReference>
<evidence type="ECO:0000256" key="3">
    <source>
        <dbReference type="HAMAP-Rule" id="MF_00376"/>
    </source>
</evidence>
<keyword evidence="3 5" id="KW-0808">Transferase</keyword>
<comment type="function">
    <text evidence="3">Catalyzes the phosphorylation of the 3'-hydroxyl group of dephosphocoenzyme A to form coenzyme A.</text>
</comment>
<protein>
    <recommendedName>
        <fullName evidence="3 4">Dephospho-CoA kinase</fullName>
        <ecNumber evidence="3 4">2.7.1.24</ecNumber>
    </recommendedName>
    <alternativeName>
        <fullName evidence="3">Dephosphocoenzyme A kinase</fullName>
    </alternativeName>
</protein>
<dbReference type="KEGG" id="pbf:CFX0092_A2320"/>
<dbReference type="UniPathway" id="UPA00241">
    <property type="reaction ID" value="UER00356"/>
</dbReference>
<comment type="subcellular location">
    <subcellularLocation>
        <location evidence="3">Cytoplasm</location>
    </subcellularLocation>
</comment>
<comment type="pathway">
    <text evidence="3">Cofactor biosynthesis; coenzyme A biosynthesis; CoA from (R)-pantothenate: step 5/5.</text>
</comment>
<dbReference type="GO" id="GO:0015937">
    <property type="term" value="P:coenzyme A biosynthetic process"/>
    <property type="evidence" value="ECO:0007669"/>
    <property type="project" value="UniProtKB-UniRule"/>
</dbReference>
<dbReference type="GO" id="GO:0005524">
    <property type="term" value="F:ATP binding"/>
    <property type="evidence" value="ECO:0007669"/>
    <property type="project" value="UniProtKB-UniRule"/>
</dbReference>
<dbReference type="Gene3D" id="3.40.50.300">
    <property type="entry name" value="P-loop containing nucleotide triphosphate hydrolases"/>
    <property type="match status" value="1"/>
</dbReference>
<keyword evidence="3" id="KW-0173">Coenzyme A biosynthesis</keyword>
<organism evidence="5 6">
    <name type="scientific">Candidatus Promineifilum breve</name>
    <dbReference type="NCBI Taxonomy" id="1806508"/>
    <lineage>
        <taxon>Bacteria</taxon>
        <taxon>Bacillati</taxon>
        <taxon>Chloroflexota</taxon>
        <taxon>Ardenticatenia</taxon>
        <taxon>Candidatus Promineifilales</taxon>
        <taxon>Candidatus Promineifilaceae</taxon>
        <taxon>Candidatus Promineifilum</taxon>
    </lineage>
</organism>
<dbReference type="InterPro" id="IPR027417">
    <property type="entry name" value="P-loop_NTPase"/>
</dbReference>
<keyword evidence="3" id="KW-0963">Cytoplasm</keyword>
<keyword evidence="2 3" id="KW-0067">ATP-binding</keyword>
<dbReference type="OrthoDB" id="9812943at2"/>
<comment type="catalytic activity">
    <reaction evidence="3">
        <text>3'-dephospho-CoA + ATP = ADP + CoA + H(+)</text>
        <dbReference type="Rhea" id="RHEA:18245"/>
        <dbReference type="ChEBI" id="CHEBI:15378"/>
        <dbReference type="ChEBI" id="CHEBI:30616"/>
        <dbReference type="ChEBI" id="CHEBI:57287"/>
        <dbReference type="ChEBI" id="CHEBI:57328"/>
        <dbReference type="ChEBI" id="CHEBI:456216"/>
        <dbReference type="EC" id="2.7.1.24"/>
    </reaction>
</comment>
<evidence type="ECO:0000313" key="6">
    <source>
        <dbReference type="Proteomes" id="UP000215027"/>
    </source>
</evidence>
<dbReference type="GO" id="GO:0005737">
    <property type="term" value="C:cytoplasm"/>
    <property type="evidence" value="ECO:0007669"/>
    <property type="project" value="UniProtKB-SubCell"/>
</dbReference>
<reference evidence="5" key="1">
    <citation type="submission" date="2016-01" db="EMBL/GenBank/DDBJ databases">
        <authorList>
            <person name="Mcilroy J.S."/>
            <person name="Karst M S."/>
            <person name="Albertsen M."/>
        </authorList>
    </citation>
    <scope>NUCLEOTIDE SEQUENCE</scope>
    <source>
        <strain evidence="5">Cfx-K</strain>
    </source>
</reference>
<sequence>MSRPTIIGLTGNIATGKSAVMRLAAERGALTIDADRVVHELLDGDPAIQAAVAEAFGPEVRRADGRIDRAVLGGLVFGDAERLRQLEALLHPAVRAEIGRRVAAAGDRVVMIEAIKLLEGPLAAACDAIWVTACAPATQMARLRVCRGMDEAAALARVAAQAPQEEKIARANVVIRTDGLLRETEAQFDAAWRQI</sequence>
<dbReference type="EC" id="2.7.1.24" evidence="3 4"/>
<dbReference type="Pfam" id="PF01121">
    <property type="entry name" value="CoaE"/>
    <property type="match status" value="1"/>
</dbReference>
<dbReference type="PANTHER" id="PTHR10695:SF46">
    <property type="entry name" value="BIFUNCTIONAL COENZYME A SYNTHASE-RELATED"/>
    <property type="match status" value="1"/>
</dbReference>
<dbReference type="HAMAP" id="MF_00376">
    <property type="entry name" value="Dephospho_CoA_kinase"/>
    <property type="match status" value="1"/>
</dbReference>
<keyword evidence="6" id="KW-1185">Reference proteome</keyword>
<dbReference type="InterPro" id="IPR001977">
    <property type="entry name" value="Depp_CoAkinase"/>
</dbReference>
<dbReference type="CDD" id="cd02022">
    <property type="entry name" value="DPCK"/>
    <property type="match status" value="1"/>
</dbReference>
<evidence type="ECO:0000313" key="5">
    <source>
        <dbReference type="EMBL" id="CUS04198.2"/>
    </source>
</evidence>
<dbReference type="SUPFAM" id="SSF52540">
    <property type="entry name" value="P-loop containing nucleoside triphosphate hydrolases"/>
    <property type="match status" value="1"/>
</dbReference>
<evidence type="ECO:0000256" key="2">
    <source>
        <dbReference type="ARBA" id="ARBA00022840"/>
    </source>
</evidence>
<dbReference type="AlphaFoldDB" id="A0A160T4Z8"/>
<name>A0A160T4Z8_9CHLR</name>
<dbReference type="PANTHER" id="PTHR10695">
    <property type="entry name" value="DEPHOSPHO-COA KINASE-RELATED"/>
    <property type="match status" value="1"/>
</dbReference>
<dbReference type="Proteomes" id="UP000215027">
    <property type="component" value="Chromosome I"/>
</dbReference>
<keyword evidence="1 3" id="KW-0547">Nucleotide-binding</keyword>
<comment type="similarity">
    <text evidence="3">Belongs to the CoaE family.</text>
</comment>
<evidence type="ECO:0000256" key="4">
    <source>
        <dbReference type="NCBIfam" id="TIGR00152"/>
    </source>
</evidence>